<accession>A0ABD1EGI2</accession>
<gene>
    <name evidence="1" type="ORF">ABEB36_009335</name>
</gene>
<sequence length="144" mass="16703">MNLRQCTCGMRLMGAAVLEMLLKRHASAYRYINLYSVSCGRQNRSINMALLLLRLCSDKNMAVEEIELRFMTSGHSYLPNDSDFGIIEKAKKKDVNGSSVTWLKIQTMKFKRDHPFSLFIRESASENLEFREIFLEKKTVGRRN</sequence>
<proteinExistence type="predicted"/>
<organism evidence="1 2">
    <name type="scientific">Hypothenemus hampei</name>
    <name type="common">Coffee berry borer</name>
    <dbReference type="NCBI Taxonomy" id="57062"/>
    <lineage>
        <taxon>Eukaryota</taxon>
        <taxon>Metazoa</taxon>
        <taxon>Ecdysozoa</taxon>
        <taxon>Arthropoda</taxon>
        <taxon>Hexapoda</taxon>
        <taxon>Insecta</taxon>
        <taxon>Pterygota</taxon>
        <taxon>Neoptera</taxon>
        <taxon>Endopterygota</taxon>
        <taxon>Coleoptera</taxon>
        <taxon>Polyphaga</taxon>
        <taxon>Cucujiformia</taxon>
        <taxon>Curculionidae</taxon>
        <taxon>Scolytinae</taxon>
        <taxon>Hypothenemus</taxon>
    </lineage>
</organism>
<reference evidence="1 2" key="1">
    <citation type="submission" date="2024-05" db="EMBL/GenBank/DDBJ databases">
        <title>Genetic variation in Jamaican populations of the coffee berry borer (Hypothenemus hampei).</title>
        <authorList>
            <person name="Errbii M."/>
            <person name="Myrie A."/>
        </authorList>
    </citation>
    <scope>NUCLEOTIDE SEQUENCE [LARGE SCALE GENOMIC DNA]</scope>
    <source>
        <strain evidence="1">JA-Hopewell-2020-01-JO</strain>
        <tissue evidence="1">Whole body</tissue>
    </source>
</reference>
<dbReference type="AlphaFoldDB" id="A0ABD1EGI2"/>
<evidence type="ECO:0000313" key="2">
    <source>
        <dbReference type="Proteomes" id="UP001566132"/>
    </source>
</evidence>
<keyword evidence="2" id="KW-1185">Reference proteome</keyword>
<comment type="caution">
    <text evidence="1">The sequence shown here is derived from an EMBL/GenBank/DDBJ whole genome shotgun (WGS) entry which is preliminary data.</text>
</comment>
<evidence type="ECO:0000313" key="1">
    <source>
        <dbReference type="EMBL" id="KAL1493636.1"/>
    </source>
</evidence>
<dbReference type="EMBL" id="JBDJPC010000007">
    <property type="protein sequence ID" value="KAL1493636.1"/>
    <property type="molecule type" value="Genomic_DNA"/>
</dbReference>
<name>A0ABD1EGI2_HYPHA</name>
<protein>
    <submittedName>
        <fullName evidence="1">Uncharacterized protein</fullName>
    </submittedName>
</protein>
<dbReference type="Proteomes" id="UP001566132">
    <property type="component" value="Unassembled WGS sequence"/>
</dbReference>